<evidence type="ECO:0000256" key="2">
    <source>
        <dbReference type="ARBA" id="ARBA00008642"/>
    </source>
</evidence>
<dbReference type="InterPro" id="IPR013751">
    <property type="entry name" value="ACP_syn_III_N"/>
</dbReference>
<dbReference type="RefSeq" id="WP_257446625.1">
    <property type="nucleotide sequence ID" value="NZ_JANIPJ010000009.1"/>
</dbReference>
<evidence type="ECO:0000256" key="12">
    <source>
        <dbReference type="ARBA" id="ARBA00052467"/>
    </source>
</evidence>
<dbReference type="PANTHER" id="PTHR34069">
    <property type="entry name" value="3-OXOACYL-[ACYL-CARRIER-PROTEIN] SYNTHASE 3"/>
    <property type="match status" value="1"/>
</dbReference>
<comment type="catalytic activity">
    <reaction evidence="13">
        <text>3-methylbutanoyl-CoA + malonyl-[ACP] + H(+) = 5-methyl-3-oxohexanoyl-[ACP] + CO2 + CoA</text>
        <dbReference type="Rhea" id="RHEA:42272"/>
        <dbReference type="Rhea" id="RHEA-COMP:9623"/>
        <dbReference type="Rhea" id="RHEA-COMP:9941"/>
        <dbReference type="ChEBI" id="CHEBI:15378"/>
        <dbReference type="ChEBI" id="CHEBI:16526"/>
        <dbReference type="ChEBI" id="CHEBI:57287"/>
        <dbReference type="ChEBI" id="CHEBI:57345"/>
        <dbReference type="ChEBI" id="CHEBI:78449"/>
        <dbReference type="ChEBI" id="CHEBI:78822"/>
        <dbReference type="EC" id="2.3.1.300"/>
    </reaction>
    <physiologicalReaction direction="left-to-right" evidence="13">
        <dbReference type="Rhea" id="RHEA:42273"/>
    </physiologicalReaction>
</comment>
<name>A0A9X2MRS3_9BACL</name>
<dbReference type="InterPro" id="IPR013747">
    <property type="entry name" value="ACP_syn_III_C"/>
</dbReference>
<comment type="pathway">
    <text evidence="1 14">Lipid metabolism; fatty acid biosynthesis.</text>
</comment>
<accession>A0A9X2MRS3</accession>
<comment type="catalytic activity">
    <reaction evidence="10">
        <text>malonyl-[ACP] + acetyl-CoA + H(+) = 3-oxobutanoyl-[ACP] + CO2 + CoA</text>
        <dbReference type="Rhea" id="RHEA:12080"/>
        <dbReference type="Rhea" id="RHEA-COMP:9623"/>
        <dbReference type="Rhea" id="RHEA-COMP:9625"/>
        <dbReference type="ChEBI" id="CHEBI:15378"/>
        <dbReference type="ChEBI" id="CHEBI:16526"/>
        <dbReference type="ChEBI" id="CHEBI:57287"/>
        <dbReference type="ChEBI" id="CHEBI:57288"/>
        <dbReference type="ChEBI" id="CHEBI:78449"/>
        <dbReference type="ChEBI" id="CHEBI:78450"/>
        <dbReference type="EC" id="2.3.1.180"/>
    </reaction>
    <physiologicalReaction direction="left-to-right" evidence="10">
        <dbReference type="Rhea" id="RHEA:12081"/>
    </physiologicalReaction>
</comment>
<dbReference type="EMBL" id="JANIPJ010000009">
    <property type="protein sequence ID" value="MCR2804974.1"/>
    <property type="molecule type" value="Genomic_DNA"/>
</dbReference>
<dbReference type="GO" id="GO:0004315">
    <property type="term" value="F:3-oxoacyl-[acyl-carrier-protein] synthase activity"/>
    <property type="evidence" value="ECO:0007669"/>
    <property type="project" value="InterPro"/>
</dbReference>
<dbReference type="FunFam" id="3.40.47.10:FF:000004">
    <property type="entry name" value="3-oxoacyl-[acyl-carrier-protein] synthase 3"/>
    <property type="match status" value="1"/>
</dbReference>
<dbReference type="CDD" id="cd00830">
    <property type="entry name" value="KAS_III"/>
    <property type="match status" value="1"/>
</dbReference>
<dbReference type="GO" id="GO:0005737">
    <property type="term" value="C:cytoplasm"/>
    <property type="evidence" value="ECO:0007669"/>
    <property type="project" value="UniProtKB-SubCell"/>
</dbReference>
<dbReference type="Proteomes" id="UP001141950">
    <property type="component" value="Unassembled WGS sequence"/>
</dbReference>
<dbReference type="Gene3D" id="3.40.47.10">
    <property type="match status" value="1"/>
</dbReference>
<evidence type="ECO:0000256" key="10">
    <source>
        <dbReference type="ARBA" id="ARBA00051096"/>
    </source>
</evidence>
<evidence type="ECO:0000256" key="9">
    <source>
        <dbReference type="ARBA" id="ARBA00023315"/>
    </source>
</evidence>
<evidence type="ECO:0000256" key="1">
    <source>
        <dbReference type="ARBA" id="ARBA00005194"/>
    </source>
</evidence>
<sequence>MSLHPVGIIGTGKYVPERILTNQQLEEMVETNDEWIVTRTGIKERRLAAEAEATSDLALEASKRAIEAAGLTAEDIDLIIVATITPDMFFPSTACLLQDKLGASKAAAFDLSAACSGFIYGLATASNMIATGMYKHVLVVGAETLSRITDYTDRNTCILFGDGAGAVVLGQVEEGRGFRSFELGADGSGGELLKVSGGGSRLPASEASLSGKHHYIHMAGNDVFKFAVRIMGSAAEDALAKAGMTKEDVDLLVPHQANIRIIQSALNRLNLAEEKAMINLDKYGNMSAASIPVALAEAVEQNRVKEGDCLVFVGFGGGLTWGASVLIW</sequence>
<keyword evidence="6 14" id="KW-0276">Fatty acid metabolism</keyword>
<reference evidence="17" key="1">
    <citation type="submission" date="2022-08" db="EMBL/GenBank/DDBJ databases">
        <title>The genomic sequence of strain Paenibacillus sp. SCIV0701.</title>
        <authorList>
            <person name="Zhao H."/>
        </authorList>
    </citation>
    <scope>NUCLEOTIDE SEQUENCE</scope>
    <source>
        <strain evidence="17">SCIV0701</strain>
    </source>
</reference>
<dbReference type="Pfam" id="PF08541">
    <property type="entry name" value="ACP_syn_III_C"/>
    <property type="match status" value="1"/>
</dbReference>
<feature type="region of interest" description="ACP-binding" evidence="14">
    <location>
        <begin position="256"/>
        <end position="260"/>
    </location>
</feature>
<evidence type="ECO:0000256" key="3">
    <source>
        <dbReference type="ARBA" id="ARBA00022490"/>
    </source>
</evidence>
<evidence type="ECO:0000256" key="14">
    <source>
        <dbReference type="HAMAP-Rule" id="MF_01815"/>
    </source>
</evidence>
<keyword evidence="8 14" id="KW-0275">Fatty acid biosynthesis</keyword>
<keyword evidence="4 14" id="KW-0444">Lipid biosynthesis</keyword>
<comment type="subunit">
    <text evidence="14">Homodimer.</text>
</comment>
<feature type="active site" evidence="14">
    <location>
        <position position="285"/>
    </location>
</feature>
<keyword evidence="5 14" id="KW-0808">Transferase</keyword>
<evidence type="ECO:0000256" key="13">
    <source>
        <dbReference type="ARBA" id="ARBA00052985"/>
    </source>
</evidence>
<feature type="active site" evidence="14">
    <location>
        <position position="255"/>
    </location>
</feature>
<dbReference type="HAMAP" id="MF_01815">
    <property type="entry name" value="FabH"/>
    <property type="match status" value="1"/>
</dbReference>
<evidence type="ECO:0000313" key="18">
    <source>
        <dbReference type="Proteomes" id="UP001141950"/>
    </source>
</evidence>
<dbReference type="GO" id="GO:0033818">
    <property type="term" value="F:beta-ketoacyl-acyl-carrier-protein synthase III activity"/>
    <property type="evidence" value="ECO:0007669"/>
    <property type="project" value="UniProtKB-UniRule"/>
</dbReference>
<organism evidence="17 18">
    <name type="scientific">Paenibacillus soyae</name>
    <dbReference type="NCBI Taxonomy" id="2969249"/>
    <lineage>
        <taxon>Bacteria</taxon>
        <taxon>Bacillati</taxon>
        <taxon>Bacillota</taxon>
        <taxon>Bacilli</taxon>
        <taxon>Bacillales</taxon>
        <taxon>Paenibacillaceae</taxon>
        <taxon>Paenibacillus</taxon>
    </lineage>
</organism>
<comment type="catalytic activity">
    <reaction evidence="12">
        <text>2-methylpropanoyl-CoA + malonyl-[ACP] + H(+) = 4-methyl-3-oxopentanoyl-[ACP] + CO2 + CoA</text>
        <dbReference type="Rhea" id="RHEA:42268"/>
        <dbReference type="Rhea" id="RHEA-COMP:9623"/>
        <dbReference type="Rhea" id="RHEA-COMP:9940"/>
        <dbReference type="ChEBI" id="CHEBI:15378"/>
        <dbReference type="ChEBI" id="CHEBI:16526"/>
        <dbReference type="ChEBI" id="CHEBI:57287"/>
        <dbReference type="ChEBI" id="CHEBI:57338"/>
        <dbReference type="ChEBI" id="CHEBI:78449"/>
        <dbReference type="ChEBI" id="CHEBI:78820"/>
        <dbReference type="EC" id="2.3.1.300"/>
    </reaction>
    <physiologicalReaction direction="left-to-right" evidence="12">
        <dbReference type="Rhea" id="RHEA:42269"/>
    </physiologicalReaction>
</comment>
<dbReference type="PANTHER" id="PTHR34069:SF2">
    <property type="entry name" value="BETA-KETOACYL-[ACYL-CARRIER-PROTEIN] SYNTHASE III"/>
    <property type="match status" value="1"/>
</dbReference>
<dbReference type="SUPFAM" id="SSF53901">
    <property type="entry name" value="Thiolase-like"/>
    <property type="match status" value="1"/>
</dbReference>
<comment type="function">
    <text evidence="14">Catalyzes the condensation reaction of fatty acid synthesis by the addition to an acyl acceptor of two carbons from malonyl-ACP. Catalyzes the first condensation reaction which initiates fatty acid synthesis and may therefore play a role in governing the total rate of fatty acid production. Possesses both acetoacetyl-ACP synthase and acetyl transacylase activities. Its substrate specificity determines the biosynthesis of branched-chain and/or straight-chain of fatty acids.</text>
</comment>
<comment type="caution">
    <text evidence="17">The sequence shown here is derived from an EMBL/GenBank/DDBJ whole genome shotgun (WGS) entry which is preliminary data.</text>
</comment>
<dbReference type="GO" id="GO:0006633">
    <property type="term" value="P:fatty acid biosynthetic process"/>
    <property type="evidence" value="ECO:0007669"/>
    <property type="project" value="UniProtKB-UniRule"/>
</dbReference>
<keyword evidence="3 14" id="KW-0963">Cytoplasm</keyword>
<comment type="domain">
    <text evidence="14">The last Arg residue of the ACP-binding site is essential for the weak association between ACP/AcpP and FabH.</text>
</comment>
<keyword evidence="9 14" id="KW-0012">Acyltransferase</keyword>
<evidence type="ECO:0000313" key="17">
    <source>
        <dbReference type="EMBL" id="MCR2804974.1"/>
    </source>
</evidence>
<dbReference type="Pfam" id="PF08545">
    <property type="entry name" value="ACP_syn_III"/>
    <property type="match status" value="1"/>
</dbReference>
<dbReference type="InterPro" id="IPR004655">
    <property type="entry name" value="FabH"/>
</dbReference>
<evidence type="ECO:0000256" key="4">
    <source>
        <dbReference type="ARBA" id="ARBA00022516"/>
    </source>
</evidence>
<comment type="similarity">
    <text evidence="2 14">Belongs to the thiolase-like superfamily. FabH family.</text>
</comment>
<proteinExistence type="inferred from homology"/>
<evidence type="ECO:0000256" key="8">
    <source>
        <dbReference type="ARBA" id="ARBA00023160"/>
    </source>
</evidence>
<keyword evidence="14" id="KW-0511">Multifunctional enzyme</keyword>
<dbReference type="AlphaFoldDB" id="A0A9X2MRS3"/>
<evidence type="ECO:0000256" key="11">
    <source>
        <dbReference type="ARBA" id="ARBA00052407"/>
    </source>
</evidence>
<evidence type="ECO:0000256" key="5">
    <source>
        <dbReference type="ARBA" id="ARBA00022679"/>
    </source>
</evidence>
<dbReference type="InterPro" id="IPR016039">
    <property type="entry name" value="Thiolase-like"/>
</dbReference>
<feature type="domain" description="Beta-ketoacyl-[acyl-carrier-protein] synthase III N-terminal" evidence="16">
    <location>
        <begin position="109"/>
        <end position="187"/>
    </location>
</feature>
<dbReference type="EC" id="2.3.1.180" evidence="14"/>
<dbReference type="GO" id="GO:0044550">
    <property type="term" value="P:secondary metabolite biosynthetic process"/>
    <property type="evidence" value="ECO:0007669"/>
    <property type="project" value="TreeGrafter"/>
</dbReference>
<protein>
    <recommendedName>
        <fullName evidence="14">Beta-ketoacyl-[acyl-carrier-protein] synthase III</fullName>
        <shortName evidence="14">Beta-ketoacyl-ACP synthase III</shortName>
        <shortName evidence="14">KAS III</shortName>
        <ecNumber evidence="14">2.3.1.180</ecNumber>
    </recommendedName>
    <alternativeName>
        <fullName evidence="14">3-oxoacyl-[acyl-carrier-protein] synthase 3</fullName>
    </alternativeName>
    <alternativeName>
        <fullName evidence="14">3-oxoacyl-[acyl-carrier-protein] synthase III</fullName>
    </alternativeName>
</protein>
<evidence type="ECO:0000259" key="15">
    <source>
        <dbReference type="Pfam" id="PF08541"/>
    </source>
</evidence>
<keyword evidence="7 14" id="KW-0443">Lipid metabolism</keyword>
<gene>
    <name evidence="14" type="primary">fabH</name>
    <name evidence="17" type="ORF">NQZ67_13905</name>
</gene>
<dbReference type="NCBIfam" id="TIGR00747">
    <property type="entry name" value="fabH"/>
    <property type="match status" value="1"/>
</dbReference>
<evidence type="ECO:0000256" key="7">
    <source>
        <dbReference type="ARBA" id="ARBA00023098"/>
    </source>
</evidence>
<feature type="domain" description="Beta-ketoacyl-[acyl-carrier-protein] synthase III C-terminal" evidence="15">
    <location>
        <begin position="239"/>
        <end position="328"/>
    </location>
</feature>
<dbReference type="NCBIfam" id="NF006829">
    <property type="entry name" value="PRK09352.1"/>
    <property type="match status" value="1"/>
</dbReference>
<feature type="active site" evidence="14">
    <location>
        <position position="115"/>
    </location>
</feature>
<comment type="catalytic activity">
    <reaction evidence="11">
        <text>(2S)-2-methylbutanoyl-CoA + malonyl-[ACP] + H(+) = (4S)-4-methyl-3-oxohexanoyl-[ACP] + CO2 + CoA</text>
        <dbReference type="Rhea" id="RHEA:42276"/>
        <dbReference type="Rhea" id="RHEA-COMP:9623"/>
        <dbReference type="Rhea" id="RHEA-COMP:17148"/>
        <dbReference type="ChEBI" id="CHEBI:15378"/>
        <dbReference type="ChEBI" id="CHEBI:16526"/>
        <dbReference type="ChEBI" id="CHEBI:57287"/>
        <dbReference type="ChEBI" id="CHEBI:78449"/>
        <dbReference type="ChEBI" id="CHEBI:88166"/>
        <dbReference type="ChEBI" id="CHEBI:167462"/>
        <dbReference type="EC" id="2.3.1.300"/>
    </reaction>
    <physiologicalReaction direction="left-to-right" evidence="11">
        <dbReference type="Rhea" id="RHEA:42277"/>
    </physiologicalReaction>
</comment>
<comment type="subcellular location">
    <subcellularLocation>
        <location evidence="14">Cytoplasm</location>
    </subcellularLocation>
</comment>
<evidence type="ECO:0000256" key="6">
    <source>
        <dbReference type="ARBA" id="ARBA00022832"/>
    </source>
</evidence>
<evidence type="ECO:0000259" key="16">
    <source>
        <dbReference type="Pfam" id="PF08545"/>
    </source>
</evidence>
<keyword evidence="18" id="KW-1185">Reference proteome</keyword>